<feature type="transmembrane region" description="Helical" evidence="13">
    <location>
        <begin position="106"/>
        <end position="128"/>
    </location>
</feature>
<reference evidence="16" key="1">
    <citation type="submission" date="2016-07" db="EMBL/GenBank/DDBJ databases">
        <authorList>
            <person name="Florea S."/>
            <person name="Webb J.S."/>
            <person name="Jaromczyk J."/>
            <person name="Schardl C.L."/>
        </authorList>
    </citation>
    <scope>NUCLEOTIDE SEQUENCE [LARGE SCALE GENOMIC DNA]</scope>
    <source>
        <strain evidence="16">MV-1</strain>
    </source>
</reference>
<dbReference type="STRING" id="28181.BEN30_04250"/>
<dbReference type="OrthoDB" id="9799090at2"/>
<evidence type="ECO:0000256" key="12">
    <source>
        <dbReference type="SAM" id="MobiDB-lite"/>
    </source>
</evidence>
<feature type="region of interest" description="Disordered" evidence="12">
    <location>
        <begin position="318"/>
        <end position="339"/>
    </location>
</feature>
<evidence type="ECO:0000256" key="11">
    <source>
        <dbReference type="ARBA" id="ARBA00023303"/>
    </source>
</evidence>
<organism evidence="15 16">
    <name type="scientific">Magnetovibrio blakemorei</name>
    <dbReference type="NCBI Taxonomy" id="28181"/>
    <lineage>
        <taxon>Bacteria</taxon>
        <taxon>Pseudomonadati</taxon>
        <taxon>Pseudomonadota</taxon>
        <taxon>Alphaproteobacteria</taxon>
        <taxon>Rhodospirillales</taxon>
        <taxon>Magnetovibrionaceae</taxon>
        <taxon>Magnetovibrio</taxon>
    </lineage>
</organism>
<comment type="subcellular location">
    <subcellularLocation>
        <location evidence="1">Membrane</location>
        <topology evidence="1">Multi-pass membrane protein</topology>
    </subcellularLocation>
</comment>
<accession>A0A1E5QBF0</accession>
<keyword evidence="11" id="KW-0407">Ion channel</keyword>
<evidence type="ECO:0000256" key="13">
    <source>
        <dbReference type="SAM" id="Phobius"/>
    </source>
</evidence>
<evidence type="ECO:0000256" key="8">
    <source>
        <dbReference type="ARBA" id="ARBA00022989"/>
    </source>
</evidence>
<dbReference type="GO" id="GO:0008076">
    <property type="term" value="C:voltage-gated potassium channel complex"/>
    <property type="evidence" value="ECO:0007669"/>
    <property type="project" value="InterPro"/>
</dbReference>
<dbReference type="PANTHER" id="PTHR11537">
    <property type="entry name" value="VOLTAGE-GATED POTASSIUM CHANNEL"/>
    <property type="match status" value="1"/>
</dbReference>
<evidence type="ECO:0000259" key="14">
    <source>
        <dbReference type="Pfam" id="PF00520"/>
    </source>
</evidence>
<feature type="transmembrane region" description="Helical" evidence="13">
    <location>
        <begin position="229"/>
        <end position="252"/>
    </location>
</feature>
<keyword evidence="5" id="KW-0631">Potassium channel</keyword>
<keyword evidence="8 13" id="KW-1133">Transmembrane helix</keyword>
<evidence type="ECO:0000256" key="3">
    <source>
        <dbReference type="ARBA" id="ARBA00022538"/>
    </source>
</evidence>
<evidence type="ECO:0000256" key="7">
    <source>
        <dbReference type="ARBA" id="ARBA00022958"/>
    </source>
</evidence>
<evidence type="ECO:0000256" key="4">
    <source>
        <dbReference type="ARBA" id="ARBA00022692"/>
    </source>
</evidence>
<dbReference type="SUPFAM" id="SSF81324">
    <property type="entry name" value="Voltage-gated potassium channels"/>
    <property type="match status" value="1"/>
</dbReference>
<keyword evidence="7" id="KW-0630">Potassium</keyword>
<gene>
    <name evidence="15" type="ORF">BEN30_04250</name>
</gene>
<dbReference type="RefSeq" id="WP_069956762.1">
    <property type="nucleotide sequence ID" value="NZ_MCGG01000008.1"/>
</dbReference>
<proteinExistence type="predicted"/>
<dbReference type="InterPro" id="IPR027359">
    <property type="entry name" value="Volt_channel_dom_sf"/>
</dbReference>
<dbReference type="InterPro" id="IPR028325">
    <property type="entry name" value="VG_K_chnl"/>
</dbReference>
<comment type="caution">
    <text evidence="15">The sequence shown here is derived from an EMBL/GenBank/DDBJ whole genome shotgun (WGS) entry which is preliminary data.</text>
</comment>
<dbReference type="GO" id="GO:0001508">
    <property type="term" value="P:action potential"/>
    <property type="evidence" value="ECO:0007669"/>
    <property type="project" value="TreeGrafter"/>
</dbReference>
<keyword evidence="10 13" id="KW-0472">Membrane</keyword>
<evidence type="ECO:0000313" key="16">
    <source>
        <dbReference type="Proteomes" id="UP000095347"/>
    </source>
</evidence>
<dbReference type="Proteomes" id="UP000095347">
    <property type="component" value="Unassembled WGS sequence"/>
</dbReference>
<dbReference type="PRINTS" id="PR00169">
    <property type="entry name" value="KCHANNEL"/>
</dbReference>
<evidence type="ECO:0000256" key="1">
    <source>
        <dbReference type="ARBA" id="ARBA00004141"/>
    </source>
</evidence>
<dbReference type="GO" id="GO:0005249">
    <property type="term" value="F:voltage-gated potassium channel activity"/>
    <property type="evidence" value="ECO:0007669"/>
    <property type="project" value="InterPro"/>
</dbReference>
<keyword evidence="4 13" id="KW-0812">Transmembrane</keyword>
<dbReference type="Gene3D" id="1.20.120.350">
    <property type="entry name" value="Voltage-gated potassium channels. Chain C"/>
    <property type="match status" value="1"/>
</dbReference>
<evidence type="ECO:0000256" key="2">
    <source>
        <dbReference type="ARBA" id="ARBA00022448"/>
    </source>
</evidence>
<dbReference type="Gene3D" id="1.10.287.70">
    <property type="match status" value="1"/>
</dbReference>
<feature type="transmembrane region" description="Helical" evidence="13">
    <location>
        <begin position="63"/>
        <end position="86"/>
    </location>
</feature>
<name>A0A1E5QBF0_9PROT</name>
<evidence type="ECO:0000256" key="6">
    <source>
        <dbReference type="ARBA" id="ARBA00022882"/>
    </source>
</evidence>
<feature type="domain" description="Ion transport" evidence="14">
    <location>
        <begin position="32"/>
        <end position="256"/>
    </location>
</feature>
<keyword evidence="16" id="KW-1185">Reference proteome</keyword>
<protein>
    <recommendedName>
        <fullName evidence="14">Ion transport domain-containing protein</fullName>
    </recommendedName>
</protein>
<dbReference type="Pfam" id="PF00520">
    <property type="entry name" value="Ion_trans"/>
    <property type="match status" value="1"/>
</dbReference>
<dbReference type="EMBL" id="MCGG01000008">
    <property type="protein sequence ID" value="OEJ69297.1"/>
    <property type="molecule type" value="Genomic_DNA"/>
</dbReference>
<dbReference type="AlphaFoldDB" id="A0A1E5QBF0"/>
<evidence type="ECO:0000256" key="10">
    <source>
        <dbReference type="ARBA" id="ARBA00023136"/>
    </source>
</evidence>
<dbReference type="InterPro" id="IPR005821">
    <property type="entry name" value="Ion_trans_dom"/>
</dbReference>
<evidence type="ECO:0000313" key="15">
    <source>
        <dbReference type="EMBL" id="OEJ69297.1"/>
    </source>
</evidence>
<feature type="compositionally biased region" description="Acidic residues" evidence="12">
    <location>
        <begin position="328"/>
        <end position="339"/>
    </location>
</feature>
<evidence type="ECO:0000256" key="5">
    <source>
        <dbReference type="ARBA" id="ARBA00022826"/>
    </source>
</evidence>
<keyword evidence="9" id="KW-0406">Ion transport</keyword>
<sequence>MDEPTNLNLYRRLRRRTALILFTTGKTDAISRFVDLVLIALISLNILAVVLESIKDLQALAGPYFYAFEVFSVTVFSIEYIARVWSVVDNPWNPTHTHPIKGRIKYMITWMALIDLIAIAPFYLSFFATDDLRVLRALRLLRIFKLTRYSSAMTLLFQVFREEARTIGAALFVSMLLMFVASTLAFVVEHPVQPKVFSSIPASMYWATVTMTTVGYGDMVPLTPWGKMLGAFIGIIGLGMVALPAGILASGFSSALHRRRAILEEHVEGVMEDGIITIEEKDELNQLVQQLNLSEFDTRAIMHAVRVRQAEEAMETCPHCGKRIHEPDDADTDNPETGA</sequence>
<evidence type="ECO:0000256" key="9">
    <source>
        <dbReference type="ARBA" id="ARBA00023065"/>
    </source>
</evidence>
<keyword evidence="2" id="KW-0813">Transport</keyword>
<feature type="transmembrane region" description="Helical" evidence="13">
    <location>
        <begin position="29"/>
        <end position="51"/>
    </location>
</feature>
<keyword evidence="3" id="KW-0633">Potassium transport</keyword>
<keyword evidence="6" id="KW-0851">Voltage-gated channel</keyword>
<dbReference type="PANTHER" id="PTHR11537:SF254">
    <property type="entry name" value="POTASSIUM VOLTAGE-GATED CHANNEL PROTEIN SHAB"/>
    <property type="match status" value="1"/>
</dbReference>
<feature type="transmembrane region" description="Helical" evidence="13">
    <location>
        <begin position="166"/>
        <end position="188"/>
    </location>
</feature>